<dbReference type="FunCoup" id="A7LPI3">
    <property type="interactions" value="252"/>
</dbReference>
<sequence>MSPLVSFLTFLLAILALVTSGNDLKDTPKTPEELLSFMQARGFMQIDEIIDVKSCISFKFYITHDSTQKCFRHRCKDNVVLSEFDCTLWNQVKENPENALASNKSLTRKVRNHISTSKSRPAKTDGEVKESIIESYSVKPDTCTVYTKIKSVLSTIECWRKNCKDEFSVRIQCKLFDGVKPSSRHSIFKKRRHHGKV</sequence>
<dbReference type="GeneID" id="6418875"/>
<proteinExistence type="evidence at protein level"/>
<protein>
    <submittedName>
        <fullName evidence="2">Secreted protein</fullName>
    </submittedName>
</protein>
<dbReference type="eggNOG" id="ENOG502T36S">
    <property type="taxonomic scope" value="Eukaryota"/>
</dbReference>
<gene>
    <name evidence="2" type="ORF">CELE_ZK662.6</name>
    <name evidence="2 4" type="ORF">ZK662.6</name>
</gene>
<accession>A7LPI3</accession>
<dbReference type="EMBL" id="BX284606">
    <property type="protein sequence ID" value="CAO82054.1"/>
    <property type="molecule type" value="Genomic_DNA"/>
</dbReference>
<dbReference type="AlphaFoldDB" id="A7LPI3"/>
<feature type="chain" id="PRO_5002709587" evidence="1">
    <location>
        <begin position="21"/>
        <end position="197"/>
    </location>
</feature>
<reference evidence="2 3" key="1">
    <citation type="journal article" date="1998" name="Science">
        <title>Genome sequence of the nematode C. elegans: a platform for investigating biology.</title>
        <authorList>
            <consortium name="The C. elegans sequencing consortium"/>
            <person name="Sulson J.E."/>
            <person name="Waterston R."/>
        </authorList>
    </citation>
    <scope>NUCLEOTIDE SEQUENCE [LARGE SCALE GENOMIC DNA]</scope>
    <source>
        <strain evidence="2 3">Bristol N2</strain>
    </source>
</reference>
<dbReference type="KEGG" id="cel:CELE_ZK662.6"/>
<keyword evidence="1" id="KW-0732">Signal</keyword>
<name>A7LPI3_CAEEL</name>
<dbReference type="HOGENOM" id="CLU_1385301_0_0_1"/>
<keyword evidence="3" id="KW-1185">Reference proteome</keyword>
<dbReference type="UCSC" id="ZK662.6">
    <property type="organism name" value="c. elegans"/>
</dbReference>
<dbReference type="InParanoid" id="A7LPI3"/>
<evidence type="ECO:0000313" key="3">
    <source>
        <dbReference type="Proteomes" id="UP000001940"/>
    </source>
</evidence>
<dbReference type="WormBase" id="ZK662.6">
    <property type="protein sequence ID" value="CE41495"/>
    <property type="gene ID" value="WBGene00045494"/>
</dbReference>
<evidence type="ECO:0000256" key="1">
    <source>
        <dbReference type="SAM" id="SignalP"/>
    </source>
</evidence>
<keyword evidence="5" id="KW-1267">Proteomics identification</keyword>
<dbReference type="OrthoDB" id="5773378at2759"/>
<dbReference type="OMA" id="KFYITHD"/>
<dbReference type="Bgee" id="WBGene00045494">
    <property type="expression patterns" value="Expressed in larva and 1 other cell type or tissue"/>
</dbReference>
<dbReference type="CTD" id="6418875"/>
<dbReference type="PaxDb" id="6239-ZK662.6"/>
<evidence type="ECO:0000313" key="4">
    <source>
        <dbReference type="WormBase" id="ZK662.6"/>
    </source>
</evidence>
<evidence type="ECO:0000313" key="2">
    <source>
        <dbReference type="EMBL" id="CAO82054.1"/>
    </source>
</evidence>
<dbReference type="AGR" id="WB:WBGene00045494"/>
<feature type="signal peptide" evidence="1">
    <location>
        <begin position="1"/>
        <end position="20"/>
    </location>
</feature>
<dbReference type="Proteomes" id="UP000001940">
    <property type="component" value="Chromosome X"/>
</dbReference>
<organism evidence="2 3">
    <name type="scientific">Caenorhabditis elegans</name>
    <dbReference type="NCBI Taxonomy" id="6239"/>
    <lineage>
        <taxon>Eukaryota</taxon>
        <taxon>Metazoa</taxon>
        <taxon>Ecdysozoa</taxon>
        <taxon>Nematoda</taxon>
        <taxon>Chromadorea</taxon>
        <taxon>Rhabditida</taxon>
        <taxon>Rhabditina</taxon>
        <taxon>Rhabditomorpha</taxon>
        <taxon>Rhabditoidea</taxon>
        <taxon>Rhabditidae</taxon>
        <taxon>Peloderinae</taxon>
        <taxon>Caenorhabditis</taxon>
    </lineage>
</organism>
<dbReference type="PeptideAtlas" id="A7LPI3"/>
<dbReference type="RefSeq" id="NP_001123194.1">
    <property type="nucleotide sequence ID" value="NM_001129722.1"/>
</dbReference>
<evidence type="ECO:0007829" key="5">
    <source>
        <dbReference type="PeptideAtlas" id="A7LPI3"/>
    </source>
</evidence>